<reference evidence="1" key="1">
    <citation type="submission" date="2023-03" db="EMBL/GenBank/DDBJ databases">
        <title>Massive genome expansion in bonnet fungi (Mycena s.s.) driven by repeated elements and novel gene families across ecological guilds.</title>
        <authorList>
            <consortium name="Lawrence Berkeley National Laboratory"/>
            <person name="Harder C.B."/>
            <person name="Miyauchi S."/>
            <person name="Viragh M."/>
            <person name="Kuo A."/>
            <person name="Thoen E."/>
            <person name="Andreopoulos B."/>
            <person name="Lu D."/>
            <person name="Skrede I."/>
            <person name="Drula E."/>
            <person name="Henrissat B."/>
            <person name="Morin E."/>
            <person name="Kohler A."/>
            <person name="Barry K."/>
            <person name="LaButti K."/>
            <person name="Morin E."/>
            <person name="Salamov A."/>
            <person name="Lipzen A."/>
            <person name="Mereny Z."/>
            <person name="Hegedus B."/>
            <person name="Baldrian P."/>
            <person name="Stursova M."/>
            <person name="Weitz H."/>
            <person name="Taylor A."/>
            <person name="Grigoriev I.V."/>
            <person name="Nagy L.G."/>
            <person name="Martin F."/>
            <person name="Kauserud H."/>
        </authorList>
    </citation>
    <scope>NUCLEOTIDE SEQUENCE</scope>
    <source>
        <strain evidence="1">CBHHK182m</strain>
    </source>
</reference>
<comment type="caution">
    <text evidence="1">The sequence shown here is derived from an EMBL/GenBank/DDBJ whole genome shotgun (WGS) entry which is preliminary data.</text>
</comment>
<accession>A0AAD7N9G6</accession>
<evidence type="ECO:0000313" key="2">
    <source>
        <dbReference type="Proteomes" id="UP001215598"/>
    </source>
</evidence>
<keyword evidence="2" id="KW-1185">Reference proteome</keyword>
<sequence>MNFVRRRPSERQSMDLNWLHGIFPSVQFPNGIRAGKRNRDRRPRPAPLSLMSDVVSRWPLSRYESSSCRAHAIVAIVVTGWLLSPSYSLRPISHPRCFGYAWNLKLIAFPPTRSIVDKETGTRTIIIRPQWVFHEHRGFRIARSMHGIVHLQSSAGRAHSEGSGTRCI</sequence>
<name>A0AAD7N9G6_9AGAR</name>
<protein>
    <submittedName>
        <fullName evidence="1">Uncharacterized protein</fullName>
    </submittedName>
</protein>
<evidence type="ECO:0000313" key="1">
    <source>
        <dbReference type="EMBL" id="KAJ7752382.1"/>
    </source>
</evidence>
<dbReference type="AlphaFoldDB" id="A0AAD7N9G6"/>
<proteinExistence type="predicted"/>
<dbReference type="EMBL" id="JARKIB010000059">
    <property type="protein sequence ID" value="KAJ7752382.1"/>
    <property type="molecule type" value="Genomic_DNA"/>
</dbReference>
<gene>
    <name evidence="1" type="ORF">B0H16DRAFT_1546839</name>
</gene>
<dbReference type="Proteomes" id="UP001215598">
    <property type="component" value="Unassembled WGS sequence"/>
</dbReference>
<organism evidence="1 2">
    <name type="scientific">Mycena metata</name>
    <dbReference type="NCBI Taxonomy" id="1033252"/>
    <lineage>
        <taxon>Eukaryota</taxon>
        <taxon>Fungi</taxon>
        <taxon>Dikarya</taxon>
        <taxon>Basidiomycota</taxon>
        <taxon>Agaricomycotina</taxon>
        <taxon>Agaricomycetes</taxon>
        <taxon>Agaricomycetidae</taxon>
        <taxon>Agaricales</taxon>
        <taxon>Marasmiineae</taxon>
        <taxon>Mycenaceae</taxon>
        <taxon>Mycena</taxon>
    </lineage>
</organism>